<dbReference type="PANTHER" id="PTHR45418:SF1">
    <property type="entry name" value="CANCER_TESTIS ANTIGEN 55"/>
    <property type="match status" value="1"/>
</dbReference>
<evidence type="ECO:0000256" key="2">
    <source>
        <dbReference type="ARBA" id="ARBA00022490"/>
    </source>
</evidence>
<sequence>MTLTNLLPGKNFPVLFFGIQGCDEREGNNPSWFNRIEASKVVEIIKKLTTRGNLSDSDIGVITPYRQQVLKLKNTLENMDMPDIKVGSVEQFPRTRKKSNPRRFNVAITRAISLLIVTGNPHIISKDEYWNKLLWHCVDHDSYQGCALPEKSLEPADNYPAYEDRINYDGEQPSSSGEAGWVHPGSSQAEIPEPVTDEAEWSDGVRIGFRCAMKSDRLYLQKGIKCHPKGQICL</sequence>
<proteinExistence type="predicted"/>
<dbReference type="CDD" id="cd18808">
    <property type="entry name" value="SF1_C_Upf1"/>
    <property type="match status" value="1"/>
</dbReference>
<keyword evidence="5" id="KW-0067">ATP-binding</keyword>
<evidence type="ECO:0000259" key="4">
    <source>
        <dbReference type="Pfam" id="PF13087"/>
    </source>
</evidence>
<evidence type="ECO:0000256" key="1">
    <source>
        <dbReference type="ARBA" id="ARBA00004496"/>
    </source>
</evidence>
<evidence type="ECO:0000256" key="3">
    <source>
        <dbReference type="SAM" id="MobiDB-lite"/>
    </source>
</evidence>
<dbReference type="InterPro" id="IPR047187">
    <property type="entry name" value="SF1_C_Upf1"/>
</dbReference>
<feature type="domain" description="DNA2/NAM7 helicase-like C-terminal" evidence="4">
    <location>
        <begin position="10"/>
        <end position="92"/>
    </location>
</feature>
<accession>A0A9Q0WNS6</accession>
<dbReference type="Gene3D" id="3.40.50.300">
    <property type="entry name" value="P-loop containing nucleotide triphosphate hydrolases"/>
    <property type="match status" value="2"/>
</dbReference>
<dbReference type="GO" id="GO:0005737">
    <property type="term" value="C:cytoplasm"/>
    <property type="evidence" value="ECO:0007669"/>
    <property type="project" value="UniProtKB-SubCell"/>
</dbReference>
<organism evidence="5 6">
    <name type="scientific">Salix koriyanagi</name>
    <dbReference type="NCBI Taxonomy" id="2511006"/>
    <lineage>
        <taxon>Eukaryota</taxon>
        <taxon>Viridiplantae</taxon>
        <taxon>Streptophyta</taxon>
        <taxon>Embryophyta</taxon>
        <taxon>Tracheophyta</taxon>
        <taxon>Spermatophyta</taxon>
        <taxon>Magnoliopsida</taxon>
        <taxon>eudicotyledons</taxon>
        <taxon>Gunneridae</taxon>
        <taxon>Pentapetalae</taxon>
        <taxon>rosids</taxon>
        <taxon>fabids</taxon>
        <taxon>Malpighiales</taxon>
        <taxon>Salicaceae</taxon>
        <taxon>Saliceae</taxon>
        <taxon>Salix</taxon>
    </lineage>
</organism>
<keyword evidence="2" id="KW-0963">Cytoplasm</keyword>
<evidence type="ECO:0000313" key="6">
    <source>
        <dbReference type="Proteomes" id="UP001151752"/>
    </source>
</evidence>
<dbReference type="AlphaFoldDB" id="A0A9Q0WNS6"/>
<name>A0A9Q0WNS6_9ROSI</name>
<dbReference type="PANTHER" id="PTHR45418">
    <property type="entry name" value="CANCER/TESTIS ANTIGEN 55"/>
    <property type="match status" value="1"/>
</dbReference>
<dbReference type="InterPro" id="IPR027417">
    <property type="entry name" value="P-loop_NTPase"/>
</dbReference>
<dbReference type="EMBL" id="JAPFFM010000003">
    <property type="protein sequence ID" value="KAJ6769000.1"/>
    <property type="molecule type" value="Genomic_DNA"/>
</dbReference>
<feature type="region of interest" description="Disordered" evidence="3">
    <location>
        <begin position="163"/>
        <end position="197"/>
    </location>
</feature>
<keyword evidence="5" id="KW-0378">Hydrolase</keyword>
<dbReference type="InterPro" id="IPR041679">
    <property type="entry name" value="DNA2/NAM7-like_C"/>
</dbReference>
<keyword evidence="6" id="KW-1185">Reference proteome</keyword>
<protein>
    <submittedName>
        <fullName evidence="5">DNA2/NAM7 HELICASE FAMILY</fullName>
    </submittedName>
</protein>
<gene>
    <name evidence="5" type="ORF">OIU74_022632</name>
</gene>
<keyword evidence="5" id="KW-0547">Nucleotide-binding</keyword>
<dbReference type="Proteomes" id="UP001151752">
    <property type="component" value="Chromosome 8"/>
</dbReference>
<evidence type="ECO:0000313" key="5">
    <source>
        <dbReference type="EMBL" id="KAJ6769000.1"/>
    </source>
</evidence>
<dbReference type="Pfam" id="PF13087">
    <property type="entry name" value="AAA_12"/>
    <property type="match status" value="1"/>
</dbReference>
<comment type="subcellular location">
    <subcellularLocation>
        <location evidence="1">Cytoplasm</location>
    </subcellularLocation>
</comment>
<dbReference type="SUPFAM" id="SSF52540">
    <property type="entry name" value="P-loop containing nucleoside triphosphate hydrolases"/>
    <property type="match status" value="1"/>
</dbReference>
<keyword evidence="5" id="KW-0347">Helicase</keyword>
<comment type="caution">
    <text evidence="5">The sequence shown here is derived from an EMBL/GenBank/DDBJ whole genome shotgun (WGS) entry which is preliminary data.</text>
</comment>
<dbReference type="GO" id="GO:0004386">
    <property type="term" value="F:helicase activity"/>
    <property type="evidence" value="ECO:0007669"/>
    <property type="project" value="UniProtKB-KW"/>
</dbReference>
<reference evidence="5" key="2">
    <citation type="journal article" date="2023" name="Int. J. Mol. Sci.">
        <title>De Novo Assembly and Annotation of 11 Diverse Shrub Willow (Salix) Genomes Reveals Novel Gene Organization in Sex-Linked Regions.</title>
        <authorList>
            <person name="Hyden B."/>
            <person name="Feng K."/>
            <person name="Yates T.B."/>
            <person name="Jawdy S."/>
            <person name="Cereghino C."/>
            <person name="Smart L.B."/>
            <person name="Muchero W."/>
        </authorList>
    </citation>
    <scope>NUCLEOTIDE SEQUENCE</scope>
    <source>
        <tissue evidence="5">Shoot tip</tissue>
    </source>
</reference>
<reference evidence="5" key="1">
    <citation type="submission" date="2022-11" db="EMBL/GenBank/DDBJ databases">
        <authorList>
            <person name="Hyden B.L."/>
            <person name="Feng K."/>
            <person name="Yates T."/>
            <person name="Jawdy S."/>
            <person name="Smart L.B."/>
            <person name="Muchero W."/>
        </authorList>
    </citation>
    <scope>NUCLEOTIDE SEQUENCE</scope>
    <source>
        <tissue evidence="5">Shoot tip</tissue>
    </source>
</reference>